<organism evidence="1 2">
    <name type="scientific">Cuscuta europaea</name>
    <name type="common">European dodder</name>
    <dbReference type="NCBI Taxonomy" id="41803"/>
    <lineage>
        <taxon>Eukaryota</taxon>
        <taxon>Viridiplantae</taxon>
        <taxon>Streptophyta</taxon>
        <taxon>Embryophyta</taxon>
        <taxon>Tracheophyta</taxon>
        <taxon>Spermatophyta</taxon>
        <taxon>Magnoliopsida</taxon>
        <taxon>eudicotyledons</taxon>
        <taxon>Gunneridae</taxon>
        <taxon>Pentapetalae</taxon>
        <taxon>asterids</taxon>
        <taxon>lamiids</taxon>
        <taxon>Solanales</taxon>
        <taxon>Convolvulaceae</taxon>
        <taxon>Cuscuteae</taxon>
        <taxon>Cuscuta</taxon>
        <taxon>Cuscuta subgen. Cuscuta</taxon>
    </lineage>
</organism>
<dbReference type="Proteomes" id="UP001152484">
    <property type="component" value="Unassembled WGS sequence"/>
</dbReference>
<gene>
    <name evidence="1" type="ORF">CEURO_LOCUS4751</name>
</gene>
<name>A0A9P1E2B7_CUSEU</name>
<comment type="caution">
    <text evidence="1">The sequence shown here is derived from an EMBL/GenBank/DDBJ whole genome shotgun (WGS) entry which is preliminary data.</text>
</comment>
<sequence>MQSQGKTTTKANQEDLNNLSGKSSFLDFVFFIFDAFSKYKGLSVRQTTCKCSVYKSHEIICHLKNKCL</sequence>
<evidence type="ECO:0000313" key="1">
    <source>
        <dbReference type="EMBL" id="CAH9073280.1"/>
    </source>
</evidence>
<accession>A0A9P1E2B7</accession>
<dbReference type="EMBL" id="CAMAPE010000008">
    <property type="protein sequence ID" value="CAH9073280.1"/>
    <property type="molecule type" value="Genomic_DNA"/>
</dbReference>
<keyword evidence="2" id="KW-1185">Reference proteome</keyword>
<evidence type="ECO:0000313" key="2">
    <source>
        <dbReference type="Proteomes" id="UP001152484"/>
    </source>
</evidence>
<protein>
    <submittedName>
        <fullName evidence="1">Uncharacterized protein</fullName>
    </submittedName>
</protein>
<dbReference type="AlphaFoldDB" id="A0A9P1E2B7"/>
<proteinExistence type="predicted"/>
<reference evidence="1" key="1">
    <citation type="submission" date="2022-07" db="EMBL/GenBank/DDBJ databases">
        <authorList>
            <person name="Macas J."/>
            <person name="Novak P."/>
            <person name="Neumann P."/>
        </authorList>
    </citation>
    <scope>NUCLEOTIDE SEQUENCE</scope>
</reference>